<feature type="non-terminal residue" evidence="1">
    <location>
        <position position="1"/>
    </location>
</feature>
<evidence type="ECO:0000313" key="1">
    <source>
        <dbReference type="EMBL" id="SVC60392.1"/>
    </source>
</evidence>
<accession>A0A382NL26</accession>
<dbReference type="EMBL" id="UINC01100377">
    <property type="protein sequence ID" value="SVC60392.1"/>
    <property type="molecule type" value="Genomic_DNA"/>
</dbReference>
<proteinExistence type="predicted"/>
<sequence length="368" mass="40114">LGDVESGWHSNLSQFNIYNLDPDQEVNVVLSVTCPSDSVKDDWSLASVGVASSNREQFYDNLTTTTSVRIPERGASLTVDVDSMNGNPGSTMIYSMTLTNNGTDPDDFSLSVVRCDGCSAWGVSLSTSFIENLGAEKSREFEFHVEIPPSARNTDSAVMGVVATSVGNSSKSDEVDTTTLVNKIFDHRVTWNGTQILNPGDTSFFDLTLFNEGNSFQSYTFELTNSCPNDWDFEDTLPYTTANLNPYNGEETFSVSFQVPSNANPGIFNCKLDIVLDEFGSKVDDFTLSVEVEYYAEFTIDVIEIESFAGPGTAHVFSVDLTNKANAQDEIALHVDGLPDGWEACISPSECVSFITVPKGDTVSFELS</sequence>
<dbReference type="AlphaFoldDB" id="A0A382NL26"/>
<dbReference type="PANTHER" id="PTHR39198">
    <property type="entry name" value="HYPOTHETICAL MEMBRANE PROTEIN, CONSERVED"/>
    <property type="match status" value="1"/>
</dbReference>
<dbReference type="PANTHER" id="PTHR39198:SF1">
    <property type="entry name" value="ALPHA-GALACTOSIDASE NEW3 DOMAIN-CONTAINING PROTEIN"/>
    <property type="match status" value="1"/>
</dbReference>
<gene>
    <name evidence="1" type="ORF">METZ01_LOCUS313246</name>
</gene>
<organism evidence="1">
    <name type="scientific">marine metagenome</name>
    <dbReference type="NCBI Taxonomy" id="408172"/>
    <lineage>
        <taxon>unclassified sequences</taxon>
        <taxon>metagenomes</taxon>
        <taxon>ecological metagenomes</taxon>
    </lineage>
</organism>
<reference evidence="1" key="1">
    <citation type="submission" date="2018-05" db="EMBL/GenBank/DDBJ databases">
        <authorList>
            <person name="Lanie J.A."/>
            <person name="Ng W.-L."/>
            <person name="Kazmierczak K.M."/>
            <person name="Andrzejewski T.M."/>
            <person name="Davidsen T.M."/>
            <person name="Wayne K.J."/>
            <person name="Tettelin H."/>
            <person name="Glass J.I."/>
            <person name="Rusch D."/>
            <person name="Podicherti R."/>
            <person name="Tsui H.-C.T."/>
            <person name="Winkler M.E."/>
        </authorList>
    </citation>
    <scope>NUCLEOTIDE SEQUENCE</scope>
</reference>
<name>A0A382NL26_9ZZZZ</name>
<protein>
    <recommendedName>
        <fullName evidence="2">Alpha-galactosidase NEW3 domain-containing protein</fullName>
    </recommendedName>
</protein>
<feature type="non-terminal residue" evidence="1">
    <location>
        <position position="368"/>
    </location>
</feature>
<evidence type="ECO:0008006" key="2">
    <source>
        <dbReference type="Google" id="ProtNLM"/>
    </source>
</evidence>